<dbReference type="SUPFAM" id="SSF56672">
    <property type="entry name" value="DNA/RNA polymerases"/>
    <property type="match status" value="1"/>
</dbReference>
<feature type="domain" description="Reverse transcriptase" evidence="1">
    <location>
        <begin position="1"/>
        <end position="171"/>
    </location>
</feature>
<evidence type="ECO:0000313" key="2">
    <source>
        <dbReference type="EMBL" id="JAG64441.1"/>
    </source>
</evidence>
<accession>A0A0K8TGB2</accession>
<dbReference type="InterPro" id="IPR043502">
    <property type="entry name" value="DNA/RNA_pol_sf"/>
</dbReference>
<dbReference type="InterPro" id="IPR000477">
    <property type="entry name" value="RT_dom"/>
</dbReference>
<organism evidence="2">
    <name type="scientific">Lygus hesperus</name>
    <name type="common">Western plant bug</name>
    <dbReference type="NCBI Taxonomy" id="30085"/>
    <lineage>
        <taxon>Eukaryota</taxon>
        <taxon>Metazoa</taxon>
        <taxon>Ecdysozoa</taxon>
        <taxon>Arthropoda</taxon>
        <taxon>Hexapoda</taxon>
        <taxon>Insecta</taxon>
        <taxon>Pterygota</taxon>
        <taxon>Neoptera</taxon>
        <taxon>Paraneoptera</taxon>
        <taxon>Hemiptera</taxon>
        <taxon>Heteroptera</taxon>
        <taxon>Panheteroptera</taxon>
        <taxon>Cimicomorpha</taxon>
        <taxon>Miridae</taxon>
        <taxon>Mirini</taxon>
        <taxon>Lygus</taxon>
    </lineage>
</organism>
<proteinExistence type="predicted"/>
<reference evidence="2" key="1">
    <citation type="submission" date="2014-09" db="EMBL/GenBank/DDBJ databases">
        <authorList>
            <person name="Magalhaes I.L.F."/>
            <person name="Oliveira U."/>
            <person name="Santos F.R."/>
            <person name="Vidigal T.H.D.A."/>
            <person name="Brescovit A.D."/>
            <person name="Santos A.J."/>
        </authorList>
    </citation>
    <scope>NUCLEOTIDE SEQUENCE</scope>
</reference>
<feature type="non-terminal residue" evidence="2">
    <location>
        <position position="1"/>
    </location>
</feature>
<dbReference type="PANTHER" id="PTHR19446">
    <property type="entry name" value="REVERSE TRANSCRIPTASES"/>
    <property type="match status" value="1"/>
</dbReference>
<dbReference type="GO" id="GO:0071897">
    <property type="term" value="P:DNA biosynthetic process"/>
    <property type="evidence" value="ECO:0007669"/>
    <property type="project" value="UniProtKB-ARBA"/>
</dbReference>
<dbReference type="EMBL" id="GBRD01001380">
    <property type="protein sequence ID" value="JAG64441.1"/>
    <property type="molecule type" value="Transcribed_RNA"/>
</dbReference>
<sequence>IAAIQVVGCEHAEILIGLVSMQKGLMRGVDGLAQNVVLLESLLKDARTRNREIHIVNADIAKAFDTVSHNVISAIMRARGWPVALTRYIESLYATSCTSIGGRPVTRCCRGVRQGDPLSSTLFNIVMDHILKAVPTRVGYIHQGRRWTCMAFADDVVLISSSRAGMTALTG</sequence>
<dbReference type="Pfam" id="PF00078">
    <property type="entry name" value="RVT_1"/>
    <property type="match status" value="1"/>
</dbReference>
<name>A0A0K8TGB2_LYGHE</name>
<feature type="non-terminal residue" evidence="2">
    <location>
        <position position="171"/>
    </location>
</feature>
<dbReference type="AlphaFoldDB" id="A0A0K8TGB2"/>
<evidence type="ECO:0000259" key="1">
    <source>
        <dbReference type="PROSITE" id="PS50878"/>
    </source>
</evidence>
<protein>
    <recommendedName>
        <fullName evidence="1">Reverse transcriptase domain-containing protein</fullName>
    </recommendedName>
</protein>
<dbReference type="PROSITE" id="PS50878">
    <property type="entry name" value="RT_POL"/>
    <property type="match status" value="1"/>
</dbReference>